<sequence>MLGPTVPFPERAGHRDEYARLAVHIVENDYLNGAVIRLDGSKRMAA</sequence>
<evidence type="ECO:0008006" key="3">
    <source>
        <dbReference type="Google" id="ProtNLM"/>
    </source>
</evidence>
<name>A0A1I2KDP5_9ACTN</name>
<reference evidence="1 2" key="1">
    <citation type="submission" date="2016-10" db="EMBL/GenBank/DDBJ databases">
        <authorList>
            <person name="de Groot N.N."/>
        </authorList>
    </citation>
    <scope>NUCLEOTIDE SEQUENCE [LARGE SCALE GENOMIC DNA]</scope>
    <source>
        <strain evidence="1 2">OK461</strain>
    </source>
</reference>
<evidence type="ECO:0000313" key="2">
    <source>
        <dbReference type="Proteomes" id="UP000181942"/>
    </source>
</evidence>
<gene>
    <name evidence="1" type="ORF">SAMN02787118_11055</name>
</gene>
<dbReference type="RefSeq" id="WP_177324128.1">
    <property type="nucleotide sequence ID" value="NZ_FONR01000010.1"/>
</dbReference>
<protein>
    <recommendedName>
        <fullName evidence="3">Enoyl-(Acyl carrier protein) reductase</fullName>
    </recommendedName>
</protein>
<dbReference type="AlphaFoldDB" id="A0A1I2KDP5"/>
<dbReference type="EMBL" id="FONR01000010">
    <property type="protein sequence ID" value="SFF65084.1"/>
    <property type="molecule type" value="Genomic_DNA"/>
</dbReference>
<dbReference type="Proteomes" id="UP000181942">
    <property type="component" value="Unassembled WGS sequence"/>
</dbReference>
<accession>A0A1I2KDP5</accession>
<proteinExistence type="predicted"/>
<evidence type="ECO:0000313" key="1">
    <source>
        <dbReference type="EMBL" id="SFF65084.1"/>
    </source>
</evidence>
<organism evidence="1 2">
    <name type="scientific">Streptomyces mirabilis</name>
    <dbReference type="NCBI Taxonomy" id="68239"/>
    <lineage>
        <taxon>Bacteria</taxon>
        <taxon>Bacillati</taxon>
        <taxon>Actinomycetota</taxon>
        <taxon>Actinomycetes</taxon>
        <taxon>Kitasatosporales</taxon>
        <taxon>Streptomycetaceae</taxon>
        <taxon>Streptomyces</taxon>
    </lineage>
</organism>